<dbReference type="Proteomes" id="UP001234178">
    <property type="component" value="Unassembled WGS sequence"/>
</dbReference>
<proteinExistence type="predicted"/>
<dbReference type="EMBL" id="JAOYFB010000004">
    <property type="protein sequence ID" value="KAK4012820.1"/>
    <property type="molecule type" value="Genomic_DNA"/>
</dbReference>
<keyword evidence="2" id="KW-1185">Reference proteome</keyword>
<name>A0ABQ9ZJS9_9CRUS</name>
<evidence type="ECO:0000313" key="1">
    <source>
        <dbReference type="EMBL" id="KAK4012820.1"/>
    </source>
</evidence>
<comment type="caution">
    <text evidence="1">The sequence shown here is derived from an EMBL/GenBank/DDBJ whole genome shotgun (WGS) entry which is preliminary data.</text>
</comment>
<accession>A0ABQ9ZJS9</accession>
<protein>
    <submittedName>
        <fullName evidence="1">Uncharacterized protein</fullName>
    </submittedName>
</protein>
<organism evidence="1 2">
    <name type="scientific">Daphnia magna</name>
    <dbReference type="NCBI Taxonomy" id="35525"/>
    <lineage>
        <taxon>Eukaryota</taxon>
        <taxon>Metazoa</taxon>
        <taxon>Ecdysozoa</taxon>
        <taxon>Arthropoda</taxon>
        <taxon>Crustacea</taxon>
        <taxon>Branchiopoda</taxon>
        <taxon>Diplostraca</taxon>
        <taxon>Cladocera</taxon>
        <taxon>Anomopoda</taxon>
        <taxon>Daphniidae</taxon>
        <taxon>Daphnia</taxon>
    </lineage>
</organism>
<reference evidence="1 2" key="1">
    <citation type="journal article" date="2023" name="Nucleic Acids Res.">
        <title>The hologenome of Daphnia magna reveals possible DNA methylation and microbiome-mediated evolution of the host genome.</title>
        <authorList>
            <person name="Chaturvedi A."/>
            <person name="Li X."/>
            <person name="Dhandapani V."/>
            <person name="Marshall H."/>
            <person name="Kissane S."/>
            <person name="Cuenca-Cambronero M."/>
            <person name="Asole G."/>
            <person name="Calvet F."/>
            <person name="Ruiz-Romero M."/>
            <person name="Marangio P."/>
            <person name="Guigo R."/>
            <person name="Rago D."/>
            <person name="Mirbahai L."/>
            <person name="Eastwood N."/>
            <person name="Colbourne J.K."/>
            <person name="Zhou J."/>
            <person name="Mallon E."/>
            <person name="Orsini L."/>
        </authorList>
    </citation>
    <scope>NUCLEOTIDE SEQUENCE [LARGE SCALE GENOMIC DNA]</scope>
    <source>
        <strain evidence="1">LRV0_1</strain>
    </source>
</reference>
<evidence type="ECO:0000313" key="2">
    <source>
        <dbReference type="Proteomes" id="UP001234178"/>
    </source>
</evidence>
<sequence length="75" mass="8811">MTFLFDMDRAKKERSLKIILMDTLHIEDIPSFAFWHGQERADAMGHAGHAQLATSWRDKIKQTIIRHVPYDECQL</sequence>
<gene>
    <name evidence="1" type="ORF">OUZ56_025076</name>
</gene>